<sequence>MPILSSPVQYLKGIGPKRAQDLGRTGINLLEDLLYYFPRRYEDRSQFKPIGSVDIGSTVTVKGEVISKKGRPAYLRRGIDIFEISVADGTGRIFAVWFNQPFLHKYFNVGDQVILYGKADLYRDKIQMSSPDFEIIEDKEAGLDVGRIVPIYRLPQGFSQRVLRKLIKSVLESQITRLQELLPYDVRARHSLLNIAQSLLNIHFPQNEKMRLRAYQRLAFEEFFLYQIPLILRKLKRRDKAGIVFDVKESALESFFGKLPFALTDSQKKCLQEIVSDMRSPRPMQRLLQGDVGCGKTVVALLAALGAVTCGWQAAFMVPTEILAQQHVEKICQLLTGLQIAEHREQKKPKIGVLTSSLDDEEKKATLAGIKNGSVDIVIGTHALLEEGVVFHKLGLIVIDEQHKFGVSQRALLPRKGVNPDCLIMTATPIPRTLSLTLYGDLDLSTITQMPAGRGKIMTQALAIEERQKAYDFVREEVKKGRQAYLIYPLVEESEKLELRAAKSMYKEFKDEIFKDLKVGLVYGKMKRDEQEKTMKKFRDGKVDVLVATTVLEVGIDVANATVMVIEHAERFGLSQLHQMRGRIGRGVHESHCLLVADPKSEDAQARIKAFVATTDGFKIAEEDLKIRGPGEFFGERQHGLADLKIADPLAQMHLLKAAREDAHKLIERDPKLADPKNAELKRQLYRRFPEFERFVEVG</sequence>
<dbReference type="GO" id="GO:0005524">
    <property type="term" value="F:ATP binding"/>
    <property type="evidence" value="ECO:0007669"/>
    <property type="project" value="UniProtKB-KW"/>
</dbReference>
<keyword evidence="8" id="KW-0238">DNA-binding</keyword>
<dbReference type="Proteomes" id="UP000287243">
    <property type="component" value="Chromosome"/>
</dbReference>
<reference evidence="18 19" key="1">
    <citation type="submission" date="2017-01" db="EMBL/GenBank/DDBJ databases">
        <title>First insights into the biology of 'candidatus Vampirococcus archaeovorus'.</title>
        <authorList>
            <person name="Kizina J."/>
            <person name="Jordan S."/>
            <person name="Stueber K."/>
            <person name="Reinhardt R."/>
            <person name="Harder J."/>
        </authorList>
    </citation>
    <scope>NUCLEOTIDE SEQUENCE [LARGE SCALE GENOMIC DNA]</scope>
    <source>
        <strain evidence="18 19">LiM</strain>
    </source>
</reference>
<evidence type="ECO:0000256" key="6">
    <source>
        <dbReference type="ARBA" id="ARBA00022806"/>
    </source>
</evidence>
<dbReference type="PANTHER" id="PTHR47964:SF1">
    <property type="entry name" value="ATP-DEPENDENT DNA HELICASE HOMOLOG RECG, CHLOROPLASTIC"/>
    <property type="match status" value="1"/>
</dbReference>
<dbReference type="GO" id="GO:0016887">
    <property type="term" value="F:ATP hydrolysis activity"/>
    <property type="evidence" value="ECO:0007669"/>
    <property type="project" value="RHEA"/>
</dbReference>
<dbReference type="Gene3D" id="2.40.50.140">
    <property type="entry name" value="Nucleic acid-binding proteins"/>
    <property type="match status" value="1"/>
</dbReference>
<comment type="function">
    <text evidence="15">Plays a critical role in recombination and DNA repair. Helps process Holliday junction intermediates to mature products by catalyzing branch migration. Has replication fork regression activity, unwinds stalled or blocked replication forks to make a HJ that can be resolved. Has a DNA unwinding activity characteristic of a DNA helicase with 3'-5' polarity.</text>
</comment>
<evidence type="ECO:0000256" key="8">
    <source>
        <dbReference type="ARBA" id="ARBA00023125"/>
    </source>
</evidence>
<evidence type="ECO:0000256" key="10">
    <source>
        <dbReference type="ARBA" id="ARBA00023204"/>
    </source>
</evidence>
<keyword evidence="3 15" id="KW-0547">Nucleotide-binding</keyword>
<dbReference type="InterPro" id="IPR011545">
    <property type="entry name" value="DEAD/DEAH_box_helicase_dom"/>
</dbReference>
<dbReference type="SUPFAM" id="SSF52540">
    <property type="entry name" value="P-loop containing nucleoside triphosphate hydrolases"/>
    <property type="match status" value="2"/>
</dbReference>
<dbReference type="InterPro" id="IPR014001">
    <property type="entry name" value="Helicase_ATP-bd"/>
</dbReference>
<dbReference type="InterPro" id="IPR012340">
    <property type="entry name" value="NA-bd_OB-fold"/>
</dbReference>
<dbReference type="GO" id="GO:0043138">
    <property type="term" value="F:3'-5' DNA helicase activity"/>
    <property type="evidence" value="ECO:0007669"/>
    <property type="project" value="UniProtKB-EC"/>
</dbReference>
<keyword evidence="9 15" id="KW-0233">DNA recombination</keyword>
<dbReference type="Pfam" id="PF00271">
    <property type="entry name" value="Helicase_C"/>
    <property type="match status" value="1"/>
</dbReference>
<evidence type="ECO:0000256" key="11">
    <source>
        <dbReference type="ARBA" id="ARBA00023235"/>
    </source>
</evidence>
<dbReference type="InterPro" id="IPR001650">
    <property type="entry name" value="Helicase_C-like"/>
</dbReference>
<accession>A0A410P737</accession>
<evidence type="ECO:0000259" key="16">
    <source>
        <dbReference type="PROSITE" id="PS51192"/>
    </source>
</evidence>
<evidence type="ECO:0000256" key="15">
    <source>
        <dbReference type="RuleBase" id="RU363016"/>
    </source>
</evidence>
<dbReference type="NCBIfam" id="TIGR00643">
    <property type="entry name" value="recG"/>
    <property type="match status" value="1"/>
</dbReference>
<keyword evidence="5 15" id="KW-0378">Hydrolase</keyword>
<dbReference type="PROSITE" id="PS51192">
    <property type="entry name" value="HELICASE_ATP_BIND_1"/>
    <property type="match status" value="1"/>
</dbReference>
<dbReference type="CDD" id="cd17992">
    <property type="entry name" value="DEXHc_RecG"/>
    <property type="match status" value="1"/>
</dbReference>
<evidence type="ECO:0000313" key="19">
    <source>
        <dbReference type="Proteomes" id="UP000287243"/>
    </source>
</evidence>
<dbReference type="Pfam" id="PF00270">
    <property type="entry name" value="DEAD"/>
    <property type="match status" value="1"/>
</dbReference>
<evidence type="ECO:0000256" key="1">
    <source>
        <dbReference type="ARBA" id="ARBA00007504"/>
    </source>
</evidence>
<dbReference type="PANTHER" id="PTHR47964">
    <property type="entry name" value="ATP-DEPENDENT DNA HELICASE HOMOLOG RECG, CHLOROPLASTIC"/>
    <property type="match status" value="1"/>
</dbReference>
<keyword evidence="19" id="KW-1185">Reference proteome</keyword>
<keyword evidence="7 15" id="KW-0067">ATP-binding</keyword>
<protein>
    <recommendedName>
        <fullName evidence="2 15">ATP-dependent DNA helicase RecG</fullName>
        <ecNumber evidence="13 15">5.6.2.4</ecNumber>
    </recommendedName>
</protein>
<dbReference type="SMART" id="SM00487">
    <property type="entry name" value="DEXDc"/>
    <property type="match status" value="1"/>
</dbReference>
<dbReference type="PROSITE" id="PS51194">
    <property type="entry name" value="HELICASE_CTER"/>
    <property type="match status" value="1"/>
</dbReference>
<dbReference type="InterPro" id="IPR027417">
    <property type="entry name" value="P-loop_NTPase"/>
</dbReference>
<keyword evidence="6 15" id="KW-0347">Helicase</keyword>
<dbReference type="EMBL" id="CP019384">
    <property type="protein sequence ID" value="QAT18029.1"/>
    <property type="molecule type" value="Genomic_DNA"/>
</dbReference>
<evidence type="ECO:0000256" key="13">
    <source>
        <dbReference type="ARBA" id="ARBA00034808"/>
    </source>
</evidence>
<dbReference type="SUPFAM" id="SSF50249">
    <property type="entry name" value="Nucleic acid-binding proteins"/>
    <property type="match status" value="1"/>
</dbReference>
<dbReference type="Pfam" id="PF19833">
    <property type="entry name" value="RecG_dom3_C"/>
    <property type="match status" value="1"/>
</dbReference>
<evidence type="ECO:0000256" key="12">
    <source>
        <dbReference type="ARBA" id="ARBA00034617"/>
    </source>
</evidence>
<dbReference type="InterPro" id="IPR004609">
    <property type="entry name" value="ATP-dep_DNA_helicase_RecG"/>
</dbReference>
<evidence type="ECO:0000313" key="18">
    <source>
        <dbReference type="EMBL" id="QAT18029.1"/>
    </source>
</evidence>
<evidence type="ECO:0000256" key="3">
    <source>
        <dbReference type="ARBA" id="ARBA00022741"/>
    </source>
</evidence>
<dbReference type="GO" id="GO:0003677">
    <property type="term" value="F:DNA binding"/>
    <property type="evidence" value="ECO:0007669"/>
    <property type="project" value="UniProtKB-KW"/>
</dbReference>
<dbReference type="InterPro" id="IPR045562">
    <property type="entry name" value="RecG_dom3_C"/>
</dbReference>
<evidence type="ECO:0000256" key="2">
    <source>
        <dbReference type="ARBA" id="ARBA00017846"/>
    </source>
</evidence>
<dbReference type="EC" id="5.6.2.4" evidence="13 15"/>
<dbReference type="GO" id="GO:0006310">
    <property type="term" value="P:DNA recombination"/>
    <property type="evidence" value="ECO:0007669"/>
    <property type="project" value="UniProtKB-UniRule"/>
</dbReference>
<comment type="similarity">
    <text evidence="1 15">Belongs to the helicase family. RecG subfamily.</text>
</comment>
<evidence type="ECO:0000256" key="7">
    <source>
        <dbReference type="ARBA" id="ARBA00022840"/>
    </source>
</evidence>
<evidence type="ECO:0000256" key="9">
    <source>
        <dbReference type="ARBA" id="ARBA00023172"/>
    </source>
</evidence>
<dbReference type="InterPro" id="IPR033454">
    <property type="entry name" value="RecG_wedge"/>
</dbReference>
<dbReference type="NCBIfam" id="NF008168">
    <property type="entry name" value="PRK10917.2-2"/>
    <property type="match status" value="1"/>
</dbReference>
<comment type="catalytic activity">
    <reaction evidence="12 15">
        <text>Couples ATP hydrolysis with the unwinding of duplex DNA by translocating in the 3'-5' direction.</text>
        <dbReference type="EC" id="5.6.2.4"/>
    </reaction>
</comment>
<dbReference type="GO" id="GO:0006281">
    <property type="term" value="P:DNA repair"/>
    <property type="evidence" value="ECO:0007669"/>
    <property type="project" value="UniProtKB-UniRule"/>
</dbReference>
<evidence type="ECO:0000256" key="5">
    <source>
        <dbReference type="ARBA" id="ARBA00022801"/>
    </source>
</evidence>
<dbReference type="Gene3D" id="3.40.50.300">
    <property type="entry name" value="P-loop containing nucleotide triphosphate hydrolases"/>
    <property type="match status" value="2"/>
</dbReference>
<keyword evidence="4 15" id="KW-0227">DNA damage</keyword>
<dbReference type="NCBIfam" id="NF008165">
    <property type="entry name" value="PRK10917.1-3"/>
    <property type="match status" value="1"/>
</dbReference>
<dbReference type="Pfam" id="PF17191">
    <property type="entry name" value="RecG_wedge"/>
    <property type="match status" value="1"/>
</dbReference>
<feature type="domain" description="Helicase C-terminal" evidence="17">
    <location>
        <begin position="466"/>
        <end position="631"/>
    </location>
</feature>
<gene>
    <name evidence="18" type="ORF">BU251_05470</name>
</gene>
<evidence type="ECO:0000256" key="14">
    <source>
        <dbReference type="ARBA" id="ARBA00048988"/>
    </source>
</evidence>
<evidence type="ECO:0000259" key="17">
    <source>
        <dbReference type="PROSITE" id="PS51194"/>
    </source>
</evidence>
<feature type="domain" description="Helicase ATP-binding" evidence="16">
    <location>
        <begin position="277"/>
        <end position="447"/>
    </location>
</feature>
<evidence type="ECO:0000256" key="4">
    <source>
        <dbReference type="ARBA" id="ARBA00022763"/>
    </source>
</evidence>
<proteinExistence type="inferred from homology"/>
<organism evidence="18 19">
    <name type="scientific">Velamenicoccus archaeovorus</name>
    <dbReference type="NCBI Taxonomy" id="1930593"/>
    <lineage>
        <taxon>Bacteria</taxon>
        <taxon>Pseudomonadati</taxon>
        <taxon>Candidatus Omnitrophota</taxon>
        <taxon>Candidatus Velamenicoccus</taxon>
    </lineage>
</organism>
<name>A0A410P737_VELA1</name>
<dbReference type="AlphaFoldDB" id="A0A410P737"/>
<dbReference type="CDD" id="cd04488">
    <property type="entry name" value="RecG_wedge_OBF"/>
    <property type="match status" value="1"/>
</dbReference>
<dbReference type="InterPro" id="IPR047112">
    <property type="entry name" value="RecG/Mfd"/>
</dbReference>
<dbReference type="KEGG" id="vai:BU251_05470"/>
<comment type="catalytic activity">
    <reaction evidence="14 15">
        <text>ATP + H2O = ADP + phosphate + H(+)</text>
        <dbReference type="Rhea" id="RHEA:13065"/>
        <dbReference type="ChEBI" id="CHEBI:15377"/>
        <dbReference type="ChEBI" id="CHEBI:15378"/>
        <dbReference type="ChEBI" id="CHEBI:30616"/>
        <dbReference type="ChEBI" id="CHEBI:43474"/>
        <dbReference type="ChEBI" id="CHEBI:456216"/>
        <dbReference type="EC" id="5.6.2.4"/>
    </reaction>
</comment>
<keyword evidence="11" id="KW-0413">Isomerase</keyword>
<dbReference type="SMART" id="SM00490">
    <property type="entry name" value="HELICc"/>
    <property type="match status" value="1"/>
</dbReference>
<keyword evidence="10 15" id="KW-0234">DNA repair</keyword>